<feature type="region of interest" description="Disordered" evidence="8">
    <location>
        <begin position="445"/>
        <end position="472"/>
    </location>
</feature>
<keyword evidence="5" id="KW-0597">Phosphoprotein</keyword>
<dbReference type="PANTHER" id="PTHR19321">
    <property type="entry name" value="PROTEIN REGULATOR OF CYTOKINESIS 1 PRC1-RELATED"/>
    <property type="match status" value="1"/>
</dbReference>
<name>W1PYC0_AMBTC</name>
<dbReference type="PANTHER" id="PTHR19321:SF7">
    <property type="entry name" value="65-KDA MICROTUBULE-ASSOCIATED PROTEIN 3"/>
    <property type="match status" value="1"/>
</dbReference>
<evidence type="ECO:0000256" key="4">
    <source>
        <dbReference type="ARBA" id="ARBA00022490"/>
    </source>
</evidence>
<reference evidence="10" key="1">
    <citation type="journal article" date="2013" name="Science">
        <title>The Amborella genome and the evolution of flowering plants.</title>
        <authorList>
            <consortium name="Amborella Genome Project"/>
        </authorList>
    </citation>
    <scope>NUCLEOTIDE SEQUENCE [LARGE SCALE GENOMIC DNA]</scope>
</reference>
<comment type="subcellular location">
    <subcellularLocation>
        <location evidence="2">Cytoplasm</location>
    </subcellularLocation>
    <subcellularLocation>
        <location evidence="1">Nucleus</location>
    </subcellularLocation>
</comment>
<keyword evidence="6" id="KW-0493">Microtubule</keyword>
<evidence type="ECO:0000256" key="7">
    <source>
        <dbReference type="ARBA" id="ARBA00023242"/>
    </source>
</evidence>
<dbReference type="Proteomes" id="UP000017836">
    <property type="component" value="Unassembled WGS sequence"/>
</dbReference>
<dbReference type="Pfam" id="PF03999">
    <property type="entry name" value="MAP65_ASE1"/>
    <property type="match status" value="1"/>
</dbReference>
<evidence type="ECO:0000256" key="8">
    <source>
        <dbReference type="SAM" id="MobiDB-lite"/>
    </source>
</evidence>
<dbReference type="InterPro" id="IPR007145">
    <property type="entry name" value="MAP65_Ase1_PRC1"/>
</dbReference>
<dbReference type="GO" id="GO:0000226">
    <property type="term" value="P:microtubule cytoskeleton organization"/>
    <property type="evidence" value="ECO:0007669"/>
    <property type="project" value="InterPro"/>
</dbReference>
<dbReference type="GO" id="GO:0008017">
    <property type="term" value="F:microtubule binding"/>
    <property type="evidence" value="ECO:0007669"/>
    <property type="project" value="InterPro"/>
</dbReference>
<dbReference type="GO" id="GO:0005634">
    <property type="term" value="C:nucleus"/>
    <property type="evidence" value="ECO:0007669"/>
    <property type="project" value="UniProtKB-SubCell"/>
</dbReference>
<protein>
    <recommendedName>
        <fullName evidence="11">65-kDa microtubule-associated protein 3</fullName>
    </recommendedName>
</protein>
<keyword evidence="4" id="KW-0963">Cytoplasm</keyword>
<dbReference type="GO" id="GO:0005737">
    <property type="term" value="C:cytoplasm"/>
    <property type="evidence" value="ECO:0007669"/>
    <property type="project" value="UniProtKB-SubCell"/>
</dbReference>
<accession>W1PYC0</accession>
<dbReference type="Gramene" id="ERN13288">
    <property type="protein sequence ID" value="ERN13288"/>
    <property type="gene ID" value="AMTR_s00041p00052270"/>
</dbReference>
<feature type="compositionally biased region" description="Polar residues" evidence="8">
    <location>
        <begin position="394"/>
        <end position="426"/>
    </location>
</feature>
<dbReference type="GO" id="GO:0005874">
    <property type="term" value="C:microtubule"/>
    <property type="evidence" value="ECO:0007669"/>
    <property type="project" value="UniProtKB-KW"/>
</dbReference>
<evidence type="ECO:0000313" key="9">
    <source>
        <dbReference type="EMBL" id="ERN13288.1"/>
    </source>
</evidence>
<evidence type="ECO:0000313" key="10">
    <source>
        <dbReference type="Proteomes" id="UP000017836"/>
    </source>
</evidence>
<dbReference type="FunFam" id="1.20.58.1520:FF:000002">
    <property type="entry name" value="65-kDa microtubule-associated protein 6"/>
    <property type="match status" value="1"/>
</dbReference>
<dbReference type="STRING" id="13333.W1PYC0"/>
<sequence>MDFLSTVREVHPSLEDSEASKCISNETIDRLANAIQKLREVKIQRMQKLQDLATTMLELWNLMDTPVEEQQVFQSVTCNIAAKEHEINEPNNLSVDFINYVEAEVARLEELKESKMKELVLKKRTELEEICRKTHVDADEETTMEYAVAAIESGTVDPSCILEQIEAQIAKVKEDAFSRKEILDKVDKWLVACDEENWLEDYNKDENRYNAGRGAHLTLKRAEKARAAVSKIPATVEALVVKTTVWERERGKEFMYNGVRLLSMLEDYNILRQEKEQERKRQRDQKKLQGQLIAEQEALFGSKPSPSKTPSARKLSRTSTGSTNRRLSLGGPMMHTQTLDFLPPTKASAHGARQTKKAERPHSSHNHHQDDSFAALSAGRRGLDIAGLPARKQSLYSTNNPEPETPSTQRKPFSPVSTKPNTASNSLLDDHVKLQNINFAKNAPIKTTNLPSTPSTNKHQISATDEENRTPQSIAVPFLNTPSSVSMPMQTAMTPMHMVSATPAALFGHVQRSPAEIEYSFEERRAGFVYCQ</sequence>
<evidence type="ECO:0000256" key="6">
    <source>
        <dbReference type="ARBA" id="ARBA00022701"/>
    </source>
</evidence>
<dbReference type="HOGENOM" id="CLU_011760_0_0_1"/>
<feature type="compositionally biased region" description="Polar residues" evidence="8">
    <location>
        <begin position="445"/>
        <end position="463"/>
    </location>
</feature>
<feature type="compositionally biased region" description="Polar residues" evidence="8">
    <location>
        <begin position="317"/>
        <end position="326"/>
    </location>
</feature>
<organism evidence="9 10">
    <name type="scientific">Amborella trichopoda</name>
    <dbReference type="NCBI Taxonomy" id="13333"/>
    <lineage>
        <taxon>Eukaryota</taxon>
        <taxon>Viridiplantae</taxon>
        <taxon>Streptophyta</taxon>
        <taxon>Embryophyta</taxon>
        <taxon>Tracheophyta</taxon>
        <taxon>Spermatophyta</taxon>
        <taxon>Magnoliopsida</taxon>
        <taxon>Amborellales</taxon>
        <taxon>Amborellaceae</taxon>
        <taxon>Amborella</taxon>
    </lineage>
</organism>
<feature type="compositionally biased region" description="Basic and acidic residues" evidence="8">
    <location>
        <begin position="356"/>
        <end position="370"/>
    </location>
</feature>
<feature type="region of interest" description="Disordered" evidence="8">
    <location>
        <begin position="295"/>
        <end position="370"/>
    </location>
</feature>
<evidence type="ECO:0000256" key="1">
    <source>
        <dbReference type="ARBA" id="ARBA00004123"/>
    </source>
</evidence>
<dbReference type="Gene3D" id="1.20.58.1520">
    <property type="match status" value="1"/>
</dbReference>
<evidence type="ECO:0008006" key="11">
    <source>
        <dbReference type="Google" id="ProtNLM"/>
    </source>
</evidence>
<evidence type="ECO:0000256" key="5">
    <source>
        <dbReference type="ARBA" id="ARBA00022553"/>
    </source>
</evidence>
<evidence type="ECO:0000256" key="3">
    <source>
        <dbReference type="ARBA" id="ARBA00006187"/>
    </source>
</evidence>
<evidence type="ECO:0000256" key="2">
    <source>
        <dbReference type="ARBA" id="ARBA00004496"/>
    </source>
</evidence>
<comment type="similarity">
    <text evidence="3">Belongs to the MAP65/ASE1 family.</text>
</comment>
<proteinExistence type="inferred from homology"/>
<dbReference type="eggNOG" id="KOG4302">
    <property type="taxonomic scope" value="Eukaryota"/>
</dbReference>
<dbReference type="EMBL" id="KI392588">
    <property type="protein sequence ID" value="ERN13288.1"/>
    <property type="molecule type" value="Genomic_DNA"/>
</dbReference>
<gene>
    <name evidence="9" type="ORF">AMTR_s00041p00052270</name>
</gene>
<dbReference type="AlphaFoldDB" id="W1PYC0"/>
<keyword evidence="10" id="KW-1185">Reference proteome</keyword>
<feature type="region of interest" description="Disordered" evidence="8">
    <location>
        <begin position="390"/>
        <end position="426"/>
    </location>
</feature>
<keyword evidence="7" id="KW-0539">Nucleus</keyword>
<dbReference type="OMA" id="ATHSRAM"/>